<sequence length="117" mass="12951">MPKINAAFIAKKQVENAKRSTEAYRQGVLNPIRGAATAALAAADKRAEAVRRSLDNKTWEKAMSTISDDYVKRKSAEVGSARYAGGVEAAKDKTENFWNKWAPHLEEVRSKIEAMPD</sequence>
<dbReference type="EMBL" id="BARU01033233">
    <property type="protein sequence ID" value="GAH65066.1"/>
    <property type="molecule type" value="Genomic_DNA"/>
</dbReference>
<dbReference type="AlphaFoldDB" id="X1H4H5"/>
<protein>
    <submittedName>
        <fullName evidence="1">Uncharacterized protein</fullName>
    </submittedName>
</protein>
<name>X1H4H5_9ZZZZ</name>
<feature type="non-terminal residue" evidence="1">
    <location>
        <position position="117"/>
    </location>
</feature>
<comment type="caution">
    <text evidence="1">The sequence shown here is derived from an EMBL/GenBank/DDBJ whole genome shotgun (WGS) entry which is preliminary data.</text>
</comment>
<reference evidence="1" key="1">
    <citation type="journal article" date="2014" name="Front. Microbiol.">
        <title>High frequency of phylogenetically diverse reductive dehalogenase-homologous genes in deep subseafloor sedimentary metagenomes.</title>
        <authorList>
            <person name="Kawai M."/>
            <person name="Futagami T."/>
            <person name="Toyoda A."/>
            <person name="Takaki Y."/>
            <person name="Nishi S."/>
            <person name="Hori S."/>
            <person name="Arai W."/>
            <person name="Tsubouchi T."/>
            <person name="Morono Y."/>
            <person name="Uchiyama I."/>
            <person name="Ito T."/>
            <person name="Fujiyama A."/>
            <person name="Inagaki F."/>
            <person name="Takami H."/>
        </authorList>
    </citation>
    <scope>NUCLEOTIDE SEQUENCE</scope>
    <source>
        <strain evidence="1">Expedition CK06-06</strain>
    </source>
</reference>
<proteinExistence type="predicted"/>
<organism evidence="1">
    <name type="scientific">marine sediment metagenome</name>
    <dbReference type="NCBI Taxonomy" id="412755"/>
    <lineage>
        <taxon>unclassified sequences</taxon>
        <taxon>metagenomes</taxon>
        <taxon>ecological metagenomes</taxon>
    </lineage>
</organism>
<evidence type="ECO:0000313" key="1">
    <source>
        <dbReference type="EMBL" id="GAH65066.1"/>
    </source>
</evidence>
<gene>
    <name evidence="1" type="ORF">S03H2_52320</name>
</gene>
<accession>X1H4H5</accession>